<dbReference type="AlphaFoldDB" id="A0A813DTZ1"/>
<keyword evidence="3" id="KW-1185">Reference proteome</keyword>
<gene>
    <name evidence="2" type="ORF">PGLA1383_LOCUS7909</name>
</gene>
<reference evidence="2" key="1">
    <citation type="submission" date="2021-02" db="EMBL/GenBank/DDBJ databases">
        <authorList>
            <person name="Dougan E. K."/>
            <person name="Rhodes N."/>
            <person name="Thang M."/>
            <person name="Chan C."/>
        </authorList>
    </citation>
    <scope>NUCLEOTIDE SEQUENCE</scope>
</reference>
<evidence type="ECO:0000313" key="2">
    <source>
        <dbReference type="EMBL" id="CAE8589131.1"/>
    </source>
</evidence>
<organism evidence="2 3">
    <name type="scientific">Polarella glacialis</name>
    <name type="common">Dinoflagellate</name>
    <dbReference type="NCBI Taxonomy" id="89957"/>
    <lineage>
        <taxon>Eukaryota</taxon>
        <taxon>Sar</taxon>
        <taxon>Alveolata</taxon>
        <taxon>Dinophyceae</taxon>
        <taxon>Suessiales</taxon>
        <taxon>Suessiaceae</taxon>
        <taxon>Polarella</taxon>
    </lineage>
</organism>
<evidence type="ECO:0000313" key="3">
    <source>
        <dbReference type="Proteomes" id="UP000654075"/>
    </source>
</evidence>
<evidence type="ECO:0000256" key="1">
    <source>
        <dbReference type="SAM" id="MobiDB-lite"/>
    </source>
</evidence>
<dbReference type="EMBL" id="CAJNNV010003500">
    <property type="protein sequence ID" value="CAE8589131.1"/>
    <property type="molecule type" value="Genomic_DNA"/>
</dbReference>
<dbReference type="Proteomes" id="UP000654075">
    <property type="component" value="Unassembled WGS sequence"/>
</dbReference>
<proteinExistence type="predicted"/>
<name>A0A813DTZ1_POLGL</name>
<comment type="caution">
    <text evidence="2">The sequence shown here is derived from an EMBL/GenBank/DDBJ whole genome shotgun (WGS) entry which is preliminary data.</text>
</comment>
<sequence>MAADEVHFTTPVRQTEQQYFSPVNRVLEFDTCSEAPAAAPTLVQQLDGDLQLPSNSGMLAQCQAVSMERVRRSFADLSSLKPGLPPPLFHRGPSVHFQRSGPGVPTTNALAVQTLARPRISLNEPRFLNLEVPQPKGLPAPCFVGRQLGISALPAGAAQALPALAPLGAGCKTPKPRYFARQPPQHGFSIPATSTLESAVDQENDVKNVLIAVWVSIILPLARHSPLFSSMGGDFTKHLRVLLGGSSTGTLRRHMPGWKLWLEFSANAHYKDLPSLPDVLDFLEALLSGQVMDRGSGKSKVRSVKGPLSAMRFVCYSLQLRQLCEILENRFVSAWAKPSGPQQCVKEASPLPLYVIANMERAAGRLHASDKHNPDLFLLLCALAMMWGALRWSDLQRVWTQEVSVQENVMRGFSWRTKSSRTGMPWGILSCGIYDTNWGNIFCQHLSEARDRDFIIPLPGTSRPAGYAWMLSHVRRLFHQYGQLSVDSCSTFTLHSLKATQLSWALQLEVPEHQRAALGHHRCRGDRAMVAKYSRDDVLPALRAQFAVIQAIRKGWVPLAAQNRGARAPMVELPPEPGFNRDLAVPNFMAVPAKDTIRVQALTPAKGSSSSEAESDSSDSSSDSDSAHSTVRACKRKAVCCSNTNLWLFNSSSNKYHTVVTSGVGPGLVDGDVFVNRACKPNAQCNAQHSSILRKDPVLHAESVMRPCGNKGCGLSRD</sequence>
<feature type="compositionally biased region" description="Low complexity" evidence="1">
    <location>
        <begin position="608"/>
        <end position="624"/>
    </location>
</feature>
<feature type="region of interest" description="Disordered" evidence="1">
    <location>
        <begin position="602"/>
        <end position="627"/>
    </location>
</feature>
<accession>A0A813DTZ1</accession>
<protein>
    <submittedName>
        <fullName evidence="2">Uncharacterized protein</fullName>
    </submittedName>
</protein>